<dbReference type="EMBL" id="WIUZ02000001">
    <property type="protein sequence ID" value="KAF9793182.1"/>
    <property type="molecule type" value="Genomic_DNA"/>
</dbReference>
<proteinExistence type="inferred from homology"/>
<reference evidence="7" key="2">
    <citation type="submission" date="2020-11" db="EMBL/GenBank/DDBJ databases">
        <authorList>
            <consortium name="DOE Joint Genome Institute"/>
            <person name="Kuo A."/>
            <person name="Miyauchi S."/>
            <person name="Kiss E."/>
            <person name="Drula E."/>
            <person name="Kohler A."/>
            <person name="Sanchez-Garcia M."/>
            <person name="Andreopoulos B."/>
            <person name="Barry K.W."/>
            <person name="Bonito G."/>
            <person name="Buee M."/>
            <person name="Carver A."/>
            <person name="Chen C."/>
            <person name="Cichocki N."/>
            <person name="Clum A."/>
            <person name="Culley D."/>
            <person name="Crous P.W."/>
            <person name="Fauchery L."/>
            <person name="Girlanda M."/>
            <person name="Hayes R."/>
            <person name="Keri Z."/>
            <person name="Labutti K."/>
            <person name="Lipzen A."/>
            <person name="Lombard V."/>
            <person name="Magnuson J."/>
            <person name="Maillard F."/>
            <person name="Morin E."/>
            <person name="Murat C."/>
            <person name="Nolan M."/>
            <person name="Ohm R."/>
            <person name="Pangilinan J."/>
            <person name="Pereira M."/>
            <person name="Perotto S."/>
            <person name="Peter M."/>
            <person name="Riley R."/>
            <person name="Sitrit Y."/>
            <person name="Stielow B."/>
            <person name="Szollosi G."/>
            <person name="Zifcakova L."/>
            <person name="Stursova M."/>
            <person name="Spatafora J.W."/>
            <person name="Tedersoo L."/>
            <person name="Vaario L.-M."/>
            <person name="Yamada A."/>
            <person name="Yan M."/>
            <person name="Wang P."/>
            <person name="Xu J."/>
            <person name="Bruns T."/>
            <person name="Baldrian P."/>
            <person name="Vilgalys R."/>
            <person name="Henrissat B."/>
            <person name="Grigoriev I.V."/>
            <person name="Hibbett D."/>
            <person name="Nagy L.G."/>
            <person name="Martin F.M."/>
        </authorList>
    </citation>
    <scope>NUCLEOTIDE SEQUENCE</scope>
    <source>
        <strain evidence="7">UH-Tt-Lm1</strain>
    </source>
</reference>
<keyword evidence="4" id="KW-0677">Repeat</keyword>
<reference evidence="7" key="1">
    <citation type="journal article" date="2020" name="Nat. Commun.">
        <title>Large-scale genome sequencing of mycorrhizal fungi provides insights into the early evolution of symbiotic traits.</title>
        <authorList>
            <person name="Miyauchi S."/>
            <person name="Kiss E."/>
            <person name="Kuo A."/>
            <person name="Drula E."/>
            <person name="Kohler A."/>
            <person name="Sanchez-Garcia M."/>
            <person name="Morin E."/>
            <person name="Andreopoulos B."/>
            <person name="Barry K.W."/>
            <person name="Bonito G."/>
            <person name="Buee M."/>
            <person name="Carver A."/>
            <person name="Chen C."/>
            <person name="Cichocki N."/>
            <person name="Clum A."/>
            <person name="Culley D."/>
            <person name="Crous P.W."/>
            <person name="Fauchery L."/>
            <person name="Girlanda M."/>
            <person name="Hayes R.D."/>
            <person name="Keri Z."/>
            <person name="LaButti K."/>
            <person name="Lipzen A."/>
            <person name="Lombard V."/>
            <person name="Magnuson J."/>
            <person name="Maillard F."/>
            <person name="Murat C."/>
            <person name="Nolan M."/>
            <person name="Ohm R.A."/>
            <person name="Pangilinan J."/>
            <person name="Pereira M.F."/>
            <person name="Perotto S."/>
            <person name="Peter M."/>
            <person name="Pfister S."/>
            <person name="Riley R."/>
            <person name="Sitrit Y."/>
            <person name="Stielow J.B."/>
            <person name="Szollosi G."/>
            <person name="Zifcakova L."/>
            <person name="Stursova M."/>
            <person name="Spatafora J.W."/>
            <person name="Tedersoo L."/>
            <person name="Vaario L.M."/>
            <person name="Yamada A."/>
            <person name="Yan M."/>
            <person name="Wang P."/>
            <person name="Xu J."/>
            <person name="Bruns T."/>
            <person name="Baldrian P."/>
            <person name="Vilgalys R."/>
            <person name="Dunand C."/>
            <person name="Henrissat B."/>
            <person name="Grigoriev I.V."/>
            <person name="Hibbett D."/>
            <person name="Nagy L.G."/>
            <person name="Martin F.M."/>
        </authorList>
    </citation>
    <scope>NUCLEOTIDE SEQUENCE</scope>
    <source>
        <strain evidence="7">UH-Tt-Lm1</strain>
    </source>
</reference>
<dbReference type="GO" id="GO:0030515">
    <property type="term" value="F:snoRNA binding"/>
    <property type="evidence" value="ECO:0007669"/>
    <property type="project" value="InterPro"/>
</dbReference>
<dbReference type="GO" id="GO:0032040">
    <property type="term" value="C:small-subunit processome"/>
    <property type="evidence" value="ECO:0007669"/>
    <property type="project" value="TreeGrafter"/>
</dbReference>
<dbReference type="InterPro" id="IPR003107">
    <property type="entry name" value="HAT"/>
</dbReference>
<evidence type="ECO:0000256" key="1">
    <source>
        <dbReference type="ARBA" id="ARBA00004604"/>
    </source>
</evidence>
<comment type="caution">
    <text evidence="7">The sequence shown here is derived from an EMBL/GenBank/DDBJ whole genome shotgun (WGS) entry which is preliminary data.</text>
</comment>
<comment type="similarity">
    <text evidence="2">Belongs to the UTP6 family.</text>
</comment>
<comment type="subcellular location">
    <subcellularLocation>
        <location evidence="1">Nucleus</location>
        <location evidence="1">Nucleolus</location>
    </subcellularLocation>
</comment>
<dbReference type="SMART" id="SM00386">
    <property type="entry name" value="HAT"/>
    <property type="match status" value="2"/>
</dbReference>
<protein>
    <submittedName>
        <fullName evidence="7">U3 small nucleolar RNA-associated protein 6-domain-containing protein</fullName>
    </submittedName>
</protein>
<dbReference type="PANTHER" id="PTHR23271:SF1">
    <property type="entry name" value="U3 SMALL NUCLEOLAR RNA-ASSOCIATED PROTEIN 6 HOMOLOG"/>
    <property type="match status" value="1"/>
</dbReference>
<keyword evidence="3" id="KW-0698">rRNA processing</keyword>
<dbReference type="Proteomes" id="UP000736335">
    <property type="component" value="Unassembled WGS sequence"/>
</dbReference>
<evidence type="ECO:0000313" key="7">
    <source>
        <dbReference type="EMBL" id="KAF9793182.1"/>
    </source>
</evidence>
<dbReference type="PANTHER" id="PTHR23271">
    <property type="entry name" value="HEPATOCELLULAR CARCINOMA-ASSOCIATED ANTIGEN 66"/>
    <property type="match status" value="1"/>
</dbReference>
<evidence type="ECO:0000256" key="3">
    <source>
        <dbReference type="ARBA" id="ARBA00022552"/>
    </source>
</evidence>
<sequence>MERVEFQQEQMLAELKDWMDKGLFSRTEAKVIMKKRREFEMALVRRVARKSDFLRYAAYEMDLERLRRKRVGKIKEGSRRTLSDYGIVKRVFQIFERAVRKFKGDVGLWMEYIRVAEKVGAKALGGKITARAIQMHPTESWLYVMSANREMKMGNMAGARTMMERGIRMNSSDERLWIEWVKLEMGYIQQLKDKGVEASNEVVQGGIVQAIIENAIKEIGKDNHVFIKNVADGISEYPLTDDETRGRLVESVISIILK</sequence>
<dbReference type="InterPro" id="IPR013949">
    <property type="entry name" value="Utp6"/>
</dbReference>
<gene>
    <name evidence="7" type="ORF">BJ322DRAFT_1207586</name>
</gene>
<dbReference type="AlphaFoldDB" id="A0A9P6HT83"/>
<feature type="domain" description="U3 small nucleolar RNA-associated protein 6 N-terminal" evidence="6">
    <location>
        <begin position="9"/>
        <end position="90"/>
    </location>
</feature>
<dbReference type="OrthoDB" id="28112at2759"/>
<keyword evidence="8" id="KW-1185">Reference proteome</keyword>
<organism evidence="7 8">
    <name type="scientific">Thelephora terrestris</name>
    <dbReference type="NCBI Taxonomy" id="56493"/>
    <lineage>
        <taxon>Eukaryota</taxon>
        <taxon>Fungi</taxon>
        <taxon>Dikarya</taxon>
        <taxon>Basidiomycota</taxon>
        <taxon>Agaricomycotina</taxon>
        <taxon>Agaricomycetes</taxon>
        <taxon>Thelephorales</taxon>
        <taxon>Thelephoraceae</taxon>
        <taxon>Thelephora</taxon>
    </lineage>
</organism>
<accession>A0A9P6HT83</accession>
<dbReference type="Gene3D" id="1.25.40.10">
    <property type="entry name" value="Tetratricopeptide repeat domain"/>
    <property type="match status" value="1"/>
</dbReference>
<keyword evidence="5" id="KW-0539">Nucleus</keyword>
<dbReference type="Pfam" id="PF08640">
    <property type="entry name" value="U3_assoc_6"/>
    <property type="match status" value="1"/>
</dbReference>
<dbReference type="GO" id="GO:0034388">
    <property type="term" value="C:Pwp2p-containing subcomplex of 90S preribosome"/>
    <property type="evidence" value="ECO:0007669"/>
    <property type="project" value="TreeGrafter"/>
</dbReference>
<dbReference type="GO" id="GO:0000462">
    <property type="term" value="P:maturation of SSU-rRNA from tricistronic rRNA transcript (SSU-rRNA, 5.8S rRNA, LSU-rRNA)"/>
    <property type="evidence" value="ECO:0007669"/>
    <property type="project" value="InterPro"/>
</dbReference>
<evidence type="ECO:0000256" key="2">
    <source>
        <dbReference type="ARBA" id="ARBA00010734"/>
    </source>
</evidence>
<dbReference type="InterPro" id="IPR055347">
    <property type="entry name" value="UTP6_N"/>
</dbReference>
<evidence type="ECO:0000313" key="8">
    <source>
        <dbReference type="Proteomes" id="UP000736335"/>
    </source>
</evidence>
<dbReference type="SUPFAM" id="SSF48452">
    <property type="entry name" value="TPR-like"/>
    <property type="match status" value="1"/>
</dbReference>
<name>A0A9P6HT83_9AGAM</name>
<evidence type="ECO:0000256" key="4">
    <source>
        <dbReference type="ARBA" id="ARBA00022737"/>
    </source>
</evidence>
<evidence type="ECO:0000256" key="5">
    <source>
        <dbReference type="ARBA" id="ARBA00023242"/>
    </source>
</evidence>
<dbReference type="InterPro" id="IPR011990">
    <property type="entry name" value="TPR-like_helical_dom_sf"/>
</dbReference>
<evidence type="ECO:0000259" key="6">
    <source>
        <dbReference type="Pfam" id="PF08640"/>
    </source>
</evidence>